<dbReference type="EnsemblMetazoa" id="Aqu2.1.39409_001">
    <property type="protein sequence ID" value="Aqu2.1.39409_001"/>
    <property type="gene ID" value="Aqu2.1.39409"/>
</dbReference>
<dbReference type="InParanoid" id="A0A1X7VHX1"/>
<accession>A0A1X7VHX1</accession>
<name>A0A1X7VHX1_AMPQE</name>
<sequence>MPSSEVLAAINKELLNDRPRDEILISLMTDSYQHRKSLVDAKKIVSQLLTKNPAPKRPAVIWKSHDTKEQEWTFLRGNDKKKLLKLPPAIPDIIPEEKWYIDKEIVDSMSNVL</sequence>
<evidence type="ECO:0000313" key="1">
    <source>
        <dbReference type="EnsemblMetazoa" id="Aqu2.1.39409_001"/>
    </source>
</evidence>
<proteinExistence type="predicted"/>
<reference evidence="1" key="1">
    <citation type="submission" date="2017-05" db="UniProtKB">
        <authorList>
            <consortium name="EnsemblMetazoa"/>
        </authorList>
    </citation>
    <scope>IDENTIFICATION</scope>
</reference>
<organism evidence="1">
    <name type="scientific">Amphimedon queenslandica</name>
    <name type="common">Sponge</name>
    <dbReference type="NCBI Taxonomy" id="400682"/>
    <lineage>
        <taxon>Eukaryota</taxon>
        <taxon>Metazoa</taxon>
        <taxon>Porifera</taxon>
        <taxon>Demospongiae</taxon>
        <taxon>Heteroscleromorpha</taxon>
        <taxon>Haplosclerida</taxon>
        <taxon>Niphatidae</taxon>
        <taxon>Amphimedon</taxon>
    </lineage>
</organism>
<dbReference type="AlphaFoldDB" id="A0A1X7VHX1"/>
<protein>
    <submittedName>
        <fullName evidence="1">Uncharacterized protein</fullName>
    </submittedName>
</protein>